<reference evidence="4 5" key="1">
    <citation type="journal article" date="2013" name="BMC Genomics">
        <title>Genomics-driven discovery of the pneumocandin biosynthetic gene cluster in the fungus Glarea lozoyensis.</title>
        <authorList>
            <person name="Chen L."/>
            <person name="Yue Q."/>
            <person name="Zhang X."/>
            <person name="Xiang M."/>
            <person name="Wang C."/>
            <person name="Li S."/>
            <person name="Che Y."/>
            <person name="Ortiz-Lopez F.J."/>
            <person name="Bills G.F."/>
            <person name="Liu X."/>
            <person name="An Z."/>
        </authorList>
    </citation>
    <scope>NUCLEOTIDE SEQUENCE [LARGE SCALE GENOMIC DNA]</scope>
    <source>
        <strain evidence="5">ATCC 20868 / MF5171</strain>
    </source>
</reference>
<evidence type="ECO:0000256" key="1">
    <source>
        <dbReference type="ARBA" id="ARBA00006484"/>
    </source>
</evidence>
<proteinExistence type="inferred from homology"/>
<dbReference type="KEGG" id="glz:GLAREA_02900"/>
<dbReference type="HOGENOM" id="CLU_010194_9_1_1"/>
<comment type="similarity">
    <text evidence="1">Belongs to the short-chain dehydrogenases/reductases (SDR) family.</text>
</comment>
<dbReference type="eggNOG" id="KOG1611">
    <property type="taxonomic scope" value="Eukaryota"/>
</dbReference>
<name>S3D4I1_GLAL2</name>
<sequence>MPTTYLITGANRGLGHGLAASLLLREDHIIIGVIRTEETASALKNLPRHPTSDLIVLSIPFNAQSISSSEENYRTAFSTLSKTYPTIDHIDIVIANAGISECHARVLETPAVAVAEHMAVNSIAPLILFQNTWPLLSVSANPRFVYVSSMGGSIHNVPETSKFASLAYGMGKAGGNYLTKKICAENSALSVLSVHPGWIQTDLGNGRARAQGFKQAPVTVNTSVEGLLLEVNSAQLEAD</sequence>
<evidence type="ECO:0000313" key="4">
    <source>
        <dbReference type="EMBL" id="EPE26986.1"/>
    </source>
</evidence>
<dbReference type="Gene3D" id="3.40.50.720">
    <property type="entry name" value="NAD(P)-binding Rossmann-like Domain"/>
    <property type="match status" value="1"/>
</dbReference>
<evidence type="ECO:0000256" key="3">
    <source>
        <dbReference type="ARBA" id="ARBA00023002"/>
    </source>
</evidence>
<organism evidence="4 5">
    <name type="scientific">Glarea lozoyensis (strain ATCC 20868 / MF5171)</name>
    <dbReference type="NCBI Taxonomy" id="1116229"/>
    <lineage>
        <taxon>Eukaryota</taxon>
        <taxon>Fungi</taxon>
        <taxon>Dikarya</taxon>
        <taxon>Ascomycota</taxon>
        <taxon>Pezizomycotina</taxon>
        <taxon>Leotiomycetes</taxon>
        <taxon>Helotiales</taxon>
        <taxon>Helotiaceae</taxon>
        <taxon>Glarea</taxon>
    </lineage>
</organism>
<dbReference type="InterPro" id="IPR002347">
    <property type="entry name" value="SDR_fam"/>
</dbReference>
<dbReference type="PANTHER" id="PTHR43544:SF7">
    <property type="entry name" value="NADB-LER2"/>
    <property type="match status" value="1"/>
</dbReference>
<protein>
    <submittedName>
        <fullName evidence="4">NAD(P)-binding Rossmann-fold containing protein</fullName>
    </submittedName>
</protein>
<evidence type="ECO:0000313" key="5">
    <source>
        <dbReference type="Proteomes" id="UP000016922"/>
    </source>
</evidence>
<evidence type="ECO:0000256" key="2">
    <source>
        <dbReference type="ARBA" id="ARBA00022857"/>
    </source>
</evidence>
<dbReference type="InterPro" id="IPR051468">
    <property type="entry name" value="Fungal_SecMetab_SDRs"/>
</dbReference>
<dbReference type="PANTHER" id="PTHR43544">
    <property type="entry name" value="SHORT-CHAIN DEHYDROGENASE/REDUCTASE"/>
    <property type="match status" value="1"/>
</dbReference>
<dbReference type="AlphaFoldDB" id="S3D4I1"/>
<dbReference type="RefSeq" id="XP_008086176.1">
    <property type="nucleotide sequence ID" value="XM_008087985.1"/>
</dbReference>
<dbReference type="GO" id="GO:0016491">
    <property type="term" value="F:oxidoreductase activity"/>
    <property type="evidence" value="ECO:0007669"/>
    <property type="project" value="UniProtKB-KW"/>
</dbReference>
<dbReference type="EMBL" id="KE145370">
    <property type="protein sequence ID" value="EPE26986.1"/>
    <property type="molecule type" value="Genomic_DNA"/>
</dbReference>
<dbReference type="GO" id="GO:0005737">
    <property type="term" value="C:cytoplasm"/>
    <property type="evidence" value="ECO:0007669"/>
    <property type="project" value="TreeGrafter"/>
</dbReference>
<gene>
    <name evidence="4" type="ORF">GLAREA_02900</name>
</gene>
<dbReference type="SUPFAM" id="SSF51735">
    <property type="entry name" value="NAD(P)-binding Rossmann-fold domains"/>
    <property type="match status" value="1"/>
</dbReference>
<dbReference type="PRINTS" id="PR00081">
    <property type="entry name" value="GDHRDH"/>
</dbReference>
<dbReference type="Proteomes" id="UP000016922">
    <property type="component" value="Unassembled WGS sequence"/>
</dbReference>
<keyword evidence="3" id="KW-0560">Oxidoreductase</keyword>
<keyword evidence="2" id="KW-0521">NADP</keyword>
<dbReference type="OMA" id="GISECHA"/>
<dbReference type="InterPro" id="IPR036291">
    <property type="entry name" value="NAD(P)-bd_dom_sf"/>
</dbReference>
<dbReference type="OrthoDB" id="9876299at2759"/>
<accession>S3D4I1</accession>
<dbReference type="GeneID" id="19461956"/>
<keyword evidence="5" id="KW-1185">Reference proteome</keyword>
<dbReference type="Pfam" id="PF00106">
    <property type="entry name" value="adh_short"/>
    <property type="match status" value="1"/>
</dbReference>